<keyword evidence="1" id="KW-0472">Membrane</keyword>
<gene>
    <name evidence="2" type="ORF">DPMN_053285</name>
</gene>
<dbReference type="Proteomes" id="UP000828390">
    <property type="component" value="Unassembled WGS sequence"/>
</dbReference>
<feature type="transmembrane region" description="Helical" evidence="1">
    <location>
        <begin position="70"/>
        <end position="88"/>
    </location>
</feature>
<accession>A0A9D4CMB5</accession>
<keyword evidence="3" id="KW-1185">Reference proteome</keyword>
<keyword evidence="1" id="KW-1133">Transmembrane helix</keyword>
<evidence type="ECO:0000313" key="2">
    <source>
        <dbReference type="EMBL" id="KAH3727351.1"/>
    </source>
</evidence>
<proteinExistence type="predicted"/>
<protein>
    <submittedName>
        <fullName evidence="2">Uncharacterized protein</fullName>
    </submittedName>
</protein>
<dbReference type="AlphaFoldDB" id="A0A9D4CMB5"/>
<reference evidence="2" key="2">
    <citation type="submission" date="2020-11" db="EMBL/GenBank/DDBJ databases">
        <authorList>
            <person name="McCartney M.A."/>
            <person name="Auch B."/>
            <person name="Kono T."/>
            <person name="Mallez S."/>
            <person name="Becker A."/>
            <person name="Gohl D.M."/>
            <person name="Silverstein K.A.T."/>
            <person name="Koren S."/>
            <person name="Bechman K.B."/>
            <person name="Herman A."/>
            <person name="Abrahante J.E."/>
            <person name="Garbe J."/>
        </authorList>
    </citation>
    <scope>NUCLEOTIDE SEQUENCE</scope>
    <source>
        <strain evidence="2">Duluth1</strain>
        <tissue evidence="2">Whole animal</tissue>
    </source>
</reference>
<comment type="caution">
    <text evidence="2">The sequence shown here is derived from an EMBL/GenBank/DDBJ whole genome shotgun (WGS) entry which is preliminary data.</text>
</comment>
<reference evidence="2" key="1">
    <citation type="journal article" date="2019" name="bioRxiv">
        <title>The Genome of the Zebra Mussel, Dreissena polymorpha: A Resource for Invasive Species Research.</title>
        <authorList>
            <person name="McCartney M.A."/>
            <person name="Auch B."/>
            <person name="Kono T."/>
            <person name="Mallez S."/>
            <person name="Zhang Y."/>
            <person name="Obille A."/>
            <person name="Becker A."/>
            <person name="Abrahante J.E."/>
            <person name="Garbe J."/>
            <person name="Badalamenti J.P."/>
            <person name="Herman A."/>
            <person name="Mangelson H."/>
            <person name="Liachko I."/>
            <person name="Sullivan S."/>
            <person name="Sone E.D."/>
            <person name="Koren S."/>
            <person name="Silverstein K.A.T."/>
            <person name="Beckman K.B."/>
            <person name="Gohl D.M."/>
        </authorList>
    </citation>
    <scope>NUCLEOTIDE SEQUENCE</scope>
    <source>
        <strain evidence="2">Duluth1</strain>
        <tissue evidence="2">Whole animal</tissue>
    </source>
</reference>
<keyword evidence="1" id="KW-0812">Transmembrane</keyword>
<name>A0A9D4CMB5_DREPO</name>
<organism evidence="2 3">
    <name type="scientific">Dreissena polymorpha</name>
    <name type="common">Zebra mussel</name>
    <name type="synonym">Mytilus polymorpha</name>
    <dbReference type="NCBI Taxonomy" id="45954"/>
    <lineage>
        <taxon>Eukaryota</taxon>
        <taxon>Metazoa</taxon>
        <taxon>Spiralia</taxon>
        <taxon>Lophotrochozoa</taxon>
        <taxon>Mollusca</taxon>
        <taxon>Bivalvia</taxon>
        <taxon>Autobranchia</taxon>
        <taxon>Heteroconchia</taxon>
        <taxon>Euheterodonta</taxon>
        <taxon>Imparidentia</taxon>
        <taxon>Neoheterodontei</taxon>
        <taxon>Myida</taxon>
        <taxon>Dreissenoidea</taxon>
        <taxon>Dreissenidae</taxon>
        <taxon>Dreissena</taxon>
    </lineage>
</organism>
<evidence type="ECO:0000313" key="3">
    <source>
        <dbReference type="Proteomes" id="UP000828390"/>
    </source>
</evidence>
<sequence length="90" mass="10042">MLKLWADKGFEGKFSNAWVFYGKVAFDEVKCLTGCCGNLVYVFIPAEVRCDANTQVFSITNCFKGMTVECVSGFVGVFYLVMFITVHLEG</sequence>
<evidence type="ECO:0000256" key="1">
    <source>
        <dbReference type="SAM" id="Phobius"/>
    </source>
</evidence>
<dbReference type="EMBL" id="JAIWYP010000012">
    <property type="protein sequence ID" value="KAH3727351.1"/>
    <property type="molecule type" value="Genomic_DNA"/>
</dbReference>